<dbReference type="PANTHER" id="PTHR38657">
    <property type="entry name" value="SLR1343 PROTEIN"/>
    <property type="match status" value="1"/>
</dbReference>
<name>A0A5R9BEQ0_9MICC</name>
<dbReference type="GO" id="GO:0016829">
    <property type="term" value="F:lyase activity"/>
    <property type="evidence" value="ECO:0007669"/>
    <property type="project" value="UniProtKB-KW"/>
</dbReference>
<proteinExistence type="predicted"/>
<organism evidence="2 3">
    <name type="scientific">Nesterenkonia salmonea</name>
    <dbReference type="NCBI Taxonomy" id="1804987"/>
    <lineage>
        <taxon>Bacteria</taxon>
        <taxon>Bacillati</taxon>
        <taxon>Actinomycetota</taxon>
        <taxon>Actinomycetes</taxon>
        <taxon>Micrococcales</taxon>
        <taxon>Micrococcaceae</taxon>
        <taxon>Nesterenkonia</taxon>
    </lineage>
</organism>
<accession>A0A5R9BEQ0</accession>
<dbReference type="Pfam" id="PF03441">
    <property type="entry name" value="FAD_binding_7"/>
    <property type="match status" value="1"/>
</dbReference>
<dbReference type="Gene3D" id="1.25.40.80">
    <property type="match status" value="1"/>
</dbReference>
<dbReference type="Gene3D" id="1.10.579.10">
    <property type="entry name" value="DNA Cyclobutane Dipyrimidine Photolyase, subunit A, domain 3"/>
    <property type="match status" value="1"/>
</dbReference>
<dbReference type="InterPro" id="IPR005101">
    <property type="entry name" value="Cryptochr/Photolyase_FAD-bd"/>
</dbReference>
<dbReference type="PANTHER" id="PTHR38657:SF1">
    <property type="entry name" value="SLR1343 PROTEIN"/>
    <property type="match status" value="1"/>
</dbReference>
<gene>
    <name evidence="2" type="ORF">FEF26_04245</name>
</gene>
<dbReference type="InterPro" id="IPR007357">
    <property type="entry name" value="PhrB-like"/>
</dbReference>
<evidence type="ECO:0000313" key="3">
    <source>
        <dbReference type="Proteomes" id="UP000310458"/>
    </source>
</evidence>
<dbReference type="EMBL" id="VAVZ01000008">
    <property type="protein sequence ID" value="TLP98671.1"/>
    <property type="molecule type" value="Genomic_DNA"/>
</dbReference>
<dbReference type="InterPro" id="IPR014729">
    <property type="entry name" value="Rossmann-like_a/b/a_fold"/>
</dbReference>
<dbReference type="Pfam" id="PF04244">
    <property type="entry name" value="DPRP"/>
    <property type="match status" value="1"/>
</dbReference>
<feature type="domain" description="Cryptochrome/DNA photolyase FAD-binding" evidence="1">
    <location>
        <begin position="332"/>
        <end position="461"/>
    </location>
</feature>
<dbReference type="InterPro" id="IPR052551">
    <property type="entry name" value="UV-DNA_repair_photolyase"/>
</dbReference>
<dbReference type="InterPro" id="IPR036134">
    <property type="entry name" value="Crypto/Photolyase_FAD-like_sf"/>
</dbReference>
<protein>
    <submittedName>
        <fullName evidence="2">Cryptochrome/photolyase family protein</fullName>
    </submittedName>
</protein>
<evidence type="ECO:0000259" key="1">
    <source>
        <dbReference type="Pfam" id="PF03441"/>
    </source>
</evidence>
<keyword evidence="2" id="KW-0456">Lyase</keyword>
<reference evidence="2 3" key="1">
    <citation type="submission" date="2019-05" db="EMBL/GenBank/DDBJ databases">
        <title>Nesterenkonia sp. GY074 isolated from the Southern Atlantic Ocean.</title>
        <authorList>
            <person name="Zhang G."/>
        </authorList>
    </citation>
    <scope>NUCLEOTIDE SEQUENCE [LARGE SCALE GENOMIC DNA]</scope>
    <source>
        <strain evidence="2 3">GY074</strain>
    </source>
</reference>
<dbReference type="Proteomes" id="UP000310458">
    <property type="component" value="Unassembled WGS sequence"/>
</dbReference>
<dbReference type="Gene3D" id="1.10.10.1710">
    <property type="entry name" value="Deoxyribodipyrimidine photolyase-related"/>
    <property type="match status" value="1"/>
</dbReference>
<keyword evidence="3" id="KW-1185">Reference proteome</keyword>
<evidence type="ECO:0000313" key="2">
    <source>
        <dbReference type="EMBL" id="TLP98671.1"/>
    </source>
</evidence>
<dbReference type="OrthoDB" id="5288100at2"/>
<dbReference type="SUPFAM" id="SSF48173">
    <property type="entry name" value="Cryptochrome/photolyase FAD-binding domain"/>
    <property type="match status" value="1"/>
</dbReference>
<sequence>MAQGPAVRLILPHQLFKEHLQEPKTTVCVLIEHDLLFRQYAFHSHKLVLHRASMDRFARRLRGAGYQVEQLRSEADKSSHDQLADLIREINPAEVSCFDVVDDWLQQDLLAALAHGGYRMKPSDFLETPNFITTGEQIDEWFAHHDFRMYEFYTWQRRRLNILLDEDGQPQGGKWSFDAENRKKLPRGYAPPTLERFAQHPVHHQEGTLDLDSGADRGKPVQNDAAADVARAVEWVRTEFPEAPGDPELFAWPTTAEEADQHLREFVRDRLNDFGPYEDAISAQFPFINHGLLTSSMNIGLLDPREVVQAVLGGADENTPLASVEGFIRQVIGWREYMRATYRTRGRQMRTANHLNHHNSLGEGWWDATTGLDPVDLVITRVLATGYAHHIERLMVLGNAMSLLRIDPDAVYEWFMEMFIDAYDWVMVPNVYAMSQFAAGEEITTKPYVSGSNYLKKMSDLPPGDWTAQWDALYWTFVQDHREVFEANFRSRMMVSMLEKMDPEKRELHHDCARRLLSGNSSNKLVQQRRNKQHEA</sequence>
<comment type="caution">
    <text evidence="2">The sequence shown here is derived from an EMBL/GenBank/DDBJ whole genome shotgun (WGS) entry which is preliminary data.</text>
</comment>
<dbReference type="Gene3D" id="3.40.50.620">
    <property type="entry name" value="HUPs"/>
    <property type="match status" value="1"/>
</dbReference>
<dbReference type="AlphaFoldDB" id="A0A5R9BEQ0"/>